<gene>
    <name evidence="1" type="ORF">FYJ51_08245</name>
</gene>
<reference evidence="1 2" key="1">
    <citation type="submission" date="2019-08" db="EMBL/GenBank/DDBJ databases">
        <title>In-depth cultivation of the pig gut microbiome towards novel bacterial diversity and tailored functional studies.</title>
        <authorList>
            <person name="Wylensek D."/>
            <person name="Hitch T.C.A."/>
            <person name="Clavel T."/>
        </authorList>
    </citation>
    <scope>NUCLEOTIDE SEQUENCE [LARGE SCALE GENOMIC DNA]</scope>
    <source>
        <strain evidence="1 2">Oil+RF-744-GAM-WT-6</strain>
    </source>
</reference>
<dbReference type="Gene3D" id="3.40.50.1580">
    <property type="entry name" value="Nucleoside phosphorylase domain"/>
    <property type="match status" value="1"/>
</dbReference>
<proteinExistence type="predicted"/>
<dbReference type="RefSeq" id="WP_154504894.1">
    <property type="nucleotide sequence ID" value="NZ_JAQXPC010000081.1"/>
</dbReference>
<evidence type="ECO:0000313" key="2">
    <source>
        <dbReference type="Proteomes" id="UP000461880"/>
    </source>
</evidence>
<comment type="caution">
    <text evidence="1">The sequence shown here is derived from an EMBL/GenBank/DDBJ whole genome shotgun (WGS) entry which is preliminary data.</text>
</comment>
<keyword evidence="2" id="KW-1185">Reference proteome</keyword>
<dbReference type="GO" id="GO:0009116">
    <property type="term" value="P:nucleoside metabolic process"/>
    <property type="evidence" value="ECO:0007669"/>
    <property type="project" value="InterPro"/>
</dbReference>
<sequence>MKCVIAALYPEAEPLIHALNLKPAGKNLWKNDKTVLALSGTGPIASASCTARVLALMPVSWLISYGSAVSSRPSGTLVQLAVLKNADSGRTFYPDLLVNTGLKETAGITGSKVLKEADEIPGEVYDMESAAVYEAGAMVLRPDQMLFFRYISDHGNTITAAELKQGSEAHAPWLASLIESLPDAPSSDQTEESEQTLASDLCCSVTMARQLHQLIRYAYLAGIDLDEKIRSLYREGTLPVKDREKGKQVLKDLERYGTQ</sequence>
<dbReference type="AlphaFoldDB" id="A0A7X2TGV4"/>
<dbReference type="GO" id="GO:0003824">
    <property type="term" value="F:catalytic activity"/>
    <property type="evidence" value="ECO:0007669"/>
    <property type="project" value="InterPro"/>
</dbReference>
<evidence type="ECO:0000313" key="1">
    <source>
        <dbReference type="EMBL" id="MSS58896.1"/>
    </source>
</evidence>
<dbReference type="InterPro" id="IPR035994">
    <property type="entry name" value="Nucleoside_phosphorylase_sf"/>
</dbReference>
<dbReference type="Proteomes" id="UP000461880">
    <property type="component" value="Unassembled WGS sequence"/>
</dbReference>
<dbReference type="SUPFAM" id="SSF53167">
    <property type="entry name" value="Purine and uridine phosphorylases"/>
    <property type="match status" value="1"/>
</dbReference>
<protein>
    <submittedName>
        <fullName evidence="1">5'-methylthioadenosine/S-adenosylhomocysteine nucleosidase</fullName>
    </submittedName>
</protein>
<name>A0A7X2TGV4_9FIRM</name>
<accession>A0A7X2TGV4</accession>
<organism evidence="1 2">
    <name type="scientific">Stecheria intestinalis</name>
    <dbReference type="NCBI Taxonomy" id="2606630"/>
    <lineage>
        <taxon>Bacteria</taxon>
        <taxon>Bacillati</taxon>
        <taxon>Bacillota</taxon>
        <taxon>Erysipelotrichia</taxon>
        <taxon>Erysipelotrichales</taxon>
        <taxon>Erysipelotrichaceae</taxon>
        <taxon>Stecheria</taxon>
    </lineage>
</organism>
<dbReference type="EMBL" id="VUMN01000018">
    <property type="protein sequence ID" value="MSS58896.1"/>
    <property type="molecule type" value="Genomic_DNA"/>
</dbReference>